<keyword evidence="2" id="KW-1133">Transmembrane helix</keyword>
<feature type="compositionally biased region" description="Basic and acidic residues" evidence="1">
    <location>
        <begin position="333"/>
        <end position="343"/>
    </location>
</feature>
<sequence>MGAFDGSVGAFVVGTALSTFLLGITSCQAFEYFRTFPNDKRLYWWLVVGLCVLDWAHSAISMYTIYDWTVTNFANPANLIHCPWSFAVDPAMTGVAAFVCQIFYAYRVYIVGKRNLVIPIIICTLSALSLGFACGATGMIFHLVLFSRFQEWTYGVSLWLAGILNRLIELIISTNGLTAAVALIDAVLFGVLSTSYHVTANLCLVKLYFNSLLVSLNARAELERQLNGGPHRSNSHPLNALNPNTSGINSSHTANSTFKANPQIRTALGFGPEDCDPAMYGYPKTYGIAALGGIADGIKVTTHQTTTTDTHVDGSYPPTSRTLAYKDKEFNEKDESAELHHPGMDLVAALEHSPRSQSTGSTKHDDMV</sequence>
<evidence type="ECO:0000313" key="5">
    <source>
        <dbReference type="Proteomes" id="UP000243876"/>
    </source>
</evidence>
<accession>A0A0D6ERE1</accession>
<evidence type="ECO:0000256" key="2">
    <source>
        <dbReference type="SAM" id="Phobius"/>
    </source>
</evidence>
<dbReference type="PANTHER" id="PTHR40465:SF1">
    <property type="entry name" value="DUF6534 DOMAIN-CONTAINING PROTEIN"/>
    <property type="match status" value="1"/>
</dbReference>
<reference evidence="5" key="1">
    <citation type="submission" date="2015-02" db="EMBL/GenBank/DDBJ databases">
        <authorList>
            <person name="Gon?alves P."/>
        </authorList>
    </citation>
    <scope>NUCLEOTIDE SEQUENCE [LARGE SCALE GENOMIC DNA]</scope>
</reference>
<evidence type="ECO:0000313" key="4">
    <source>
        <dbReference type="EMBL" id="CEQ42524.1"/>
    </source>
</evidence>
<dbReference type="PANTHER" id="PTHR40465">
    <property type="entry name" value="CHROMOSOME 1, WHOLE GENOME SHOTGUN SEQUENCE"/>
    <property type="match status" value="1"/>
</dbReference>
<dbReference type="InterPro" id="IPR045339">
    <property type="entry name" value="DUF6534"/>
</dbReference>
<feature type="region of interest" description="Disordered" evidence="1">
    <location>
        <begin position="333"/>
        <end position="368"/>
    </location>
</feature>
<feature type="transmembrane region" description="Helical" evidence="2">
    <location>
        <begin position="42"/>
        <end position="66"/>
    </location>
</feature>
<keyword evidence="2" id="KW-0472">Membrane</keyword>
<dbReference type="Proteomes" id="UP000243876">
    <property type="component" value="Unassembled WGS sequence"/>
</dbReference>
<feature type="non-terminal residue" evidence="4">
    <location>
        <position position="1"/>
    </location>
</feature>
<feature type="transmembrane region" description="Helical" evidence="2">
    <location>
        <begin position="116"/>
        <end position="146"/>
    </location>
</feature>
<organism evidence="4 5">
    <name type="scientific">Sporidiobolus salmonicolor</name>
    <name type="common">Yeast-like fungus</name>
    <name type="synonym">Sporobolomyces salmonicolor</name>
    <dbReference type="NCBI Taxonomy" id="5005"/>
    <lineage>
        <taxon>Eukaryota</taxon>
        <taxon>Fungi</taxon>
        <taxon>Dikarya</taxon>
        <taxon>Basidiomycota</taxon>
        <taxon>Pucciniomycotina</taxon>
        <taxon>Microbotryomycetes</taxon>
        <taxon>Sporidiobolales</taxon>
        <taxon>Sporidiobolaceae</taxon>
        <taxon>Sporobolomyces</taxon>
    </lineage>
</organism>
<feature type="transmembrane region" description="Helical" evidence="2">
    <location>
        <begin position="179"/>
        <end position="198"/>
    </location>
</feature>
<keyword evidence="2" id="KW-0812">Transmembrane</keyword>
<name>A0A0D6ERE1_SPOSA</name>
<feature type="transmembrane region" description="Helical" evidence="2">
    <location>
        <begin position="86"/>
        <end position="104"/>
    </location>
</feature>
<evidence type="ECO:0000259" key="3">
    <source>
        <dbReference type="Pfam" id="PF20152"/>
    </source>
</evidence>
<dbReference type="AlphaFoldDB" id="A0A0D6ERE1"/>
<gene>
    <name evidence="4" type="primary">SPOSA6832_04346</name>
</gene>
<feature type="transmembrane region" description="Helical" evidence="2">
    <location>
        <begin position="6"/>
        <end position="30"/>
    </location>
</feature>
<evidence type="ECO:0000256" key="1">
    <source>
        <dbReference type="SAM" id="MobiDB-lite"/>
    </source>
</evidence>
<dbReference type="Pfam" id="PF20152">
    <property type="entry name" value="DUF6534"/>
    <property type="match status" value="1"/>
</dbReference>
<protein>
    <submittedName>
        <fullName evidence="4">SPOSA6832_04346-mRNA-1:cds</fullName>
    </submittedName>
</protein>
<dbReference type="OrthoDB" id="2535105at2759"/>
<keyword evidence="5" id="KW-1185">Reference proteome</keyword>
<proteinExistence type="predicted"/>
<feature type="domain" description="DUF6534" evidence="3">
    <location>
        <begin position="137"/>
        <end position="220"/>
    </location>
</feature>
<dbReference type="EMBL" id="CENE01000028">
    <property type="protein sequence ID" value="CEQ42524.1"/>
    <property type="molecule type" value="Genomic_DNA"/>
</dbReference>